<organism evidence="1 2">
    <name type="scientific">Phytophthora megakarya</name>
    <dbReference type="NCBI Taxonomy" id="4795"/>
    <lineage>
        <taxon>Eukaryota</taxon>
        <taxon>Sar</taxon>
        <taxon>Stramenopiles</taxon>
        <taxon>Oomycota</taxon>
        <taxon>Peronosporomycetes</taxon>
        <taxon>Peronosporales</taxon>
        <taxon>Peronosporaceae</taxon>
        <taxon>Phytophthora</taxon>
    </lineage>
</organism>
<dbReference type="EMBL" id="NBNE01005744">
    <property type="protein sequence ID" value="OWZ03077.1"/>
    <property type="molecule type" value="Genomic_DNA"/>
</dbReference>
<keyword evidence="2" id="KW-1185">Reference proteome</keyword>
<protein>
    <submittedName>
        <fullName evidence="1">Heat shock protein70</fullName>
    </submittedName>
</protein>
<accession>A0A225VE39</accession>
<dbReference type="OrthoDB" id="142668at2759"/>
<reference evidence="2" key="1">
    <citation type="submission" date="2017-03" db="EMBL/GenBank/DDBJ databases">
        <title>Phytopthora megakarya and P. palmivora, two closely related causual agents of cacao black pod achieved similar genome size and gene model numbers by different mechanisms.</title>
        <authorList>
            <person name="Ali S."/>
            <person name="Shao J."/>
            <person name="Larry D.J."/>
            <person name="Kronmiller B."/>
            <person name="Shen D."/>
            <person name="Strem M.D."/>
            <person name="Melnick R.L."/>
            <person name="Guiltinan M.J."/>
            <person name="Tyler B.M."/>
            <person name="Meinhardt L.W."/>
            <person name="Bailey B.A."/>
        </authorList>
    </citation>
    <scope>NUCLEOTIDE SEQUENCE [LARGE SCALE GENOMIC DNA]</scope>
    <source>
        <strain evidence="2">zdho120</strain>
    </source>
</reference>
<gene>
    <name evidence="1" type="ORF">PHMEG_00025256</name>
</gene>
<evidence type="ECO:0000313" key="1">
    <source>
        <dbReference type="EMBL" id="OWZ03077.1"/>
    </source>
</evidence>
<dbReference type="Proteomes" id="UP000198211">
    <property type="component" value="Unassembled WGS sequence"/>
</dbReference>
<keyword evidence="1" id="KW-0346">Stress response</keyword>
<name>A0A225VE39_9STRA</name>
<comment type="caution">
    <text evidence="1">The sequence shown here is derived from an EMBL/GenBank/DDBJ whole genome shotgun (WGS) entry which is preliminary data.</text>
</comment>
<proteinExistence type="predicted"/>
<sequence length="138" mass="16092">MTKKQLCEHAKTDWTTFFEDTLPSAELTRCSASPTELAEALGGSLEGLFLFLPKTLLISVASKSNRYQQQYRTQVVEEIMARQRRIKLWRPEYKMKTVQQVQAEQRAFNSIRTHEPIHFIGLLCARTLCPHREKMSKY</sequence>
<evidence type="ECO:0000313" key="2">
    <source>
        <dbReference type="Proteomes" id="UP000198211"/>
    </source>
</evidence>
<dbReference type="AlphaFoldDB" id="A0A225VE39"/>